<protein>
    <submittedName>
        <fullName evidence="8">Transport of long-chain fatty acid</fullName>
    </submittedName>
</protein>
<sequence length="405" mass="45439">MKASSIGITILILSPTQLYCAAMERSDQSISAFLEKNNYVELSIAKLDAQVSGQIPKHTQLTQLQINDFSTGNLVNDYLFTNIAIKLQPHPKYSIGLIYDQPLGVDIAYDYSPDSPLGKKTLESAKLKFESQNLTLLTGFQPNQNWNIYTGLSHQTFKGDIKLYGLSYSFLSGYRAEIEEDAALGWLAGVSYQIPEIAFKTSLTYRSAIHYDTQVNETLSNHTITFTPNATTKIQTPQSVNLDLNIALNQNNLAYSSMRWVNWKNYQIQPTQFAAIINEAATQYPDLIKKFNLIDYQNNQISGKLGIAHRLTEQWISTSDISWDSGSGNLATTLNPSNGFWGFGLGALYKFKTDSYIAFGLKYFKFNQAKVNNSEQSIPENQISPLTEIQKNHAIAYGLRIANHF</sequence>
<keyword evidence="3" id="KW-1134">Transmembrane beta strand</keyword>
<dbReference type="GO" id="GO:0009279">
    <property type="term" value="C:cell outer membrane"/>
    <property type="evidence" value="ECO:0007669"/>
    <property type="project" value="UniProtKB-SubCell"/>
</dbReference>
<name>A0A1Y3CJB8_9GAMM</name>
<evidence type="ECO:0000256" key="3">
    <source>
        <dbReference type="ARBA" id="ARBA00022452"/>
    </source>
</evidence>
<comment type="caution">
    <text evidence="8">The sequence shown here is derived from an EMBL/GenBank/DDBJ whole genome shotgun (WGS) entry which is preliminary data.</text>
</comment>
<dbReference type="STRING" id="1977882.B9T28_04720"/>
<keyword evidence="4" id="KW-0812">Transmembrane</keyword>
<evidence type="ECO:0000256" key="4">
    <source>
        <dbReference type="ARBA" id="ARBA00022692"/>
    </source>
</evidence>
<evidence type="ECO:0000313" key="8">
    <source>
        <dbReference type="EMBL" id="OTG66554.1"/>
    </source>
</evidence>
<dbReference type="SUPFAM" id="SSF56935">
    <property type="entry name" value="Porins"/>
    <property type="match status" value="1"/>
</dbReference>
<dbReference type="EMBL" id="NEGB01000002">
    <property type="protein sequence ID" value="OTG66554.1"/>
    <property type="molecule type" value="Genomic_DNA"/>
</dbReference>
<dbReference type="Gene3D" id="2.40.160.60">
    <property type="entry name" value="Outer membrane protein transport protein (OMPP1/FadL/TodX)"/>
    <property type="match status" value="1"/>
</dbReference>
<evidence type="ECO:0000256" key="6">
    <source>
        <dbReference type="ARBA" id="ARBA00023136"/>
    </source>
</evidence>
<dbReference type="AlphaFoldDB" id="A0A1Y3CJB8"/>
<evidence type="ECO:0000313" key="9">
    <source>
        <dbReference type="Proteomes" id="UP000242765"/>
    </source>
</evidence>
<keyword evidence="6" id="KW-0472">Membrane</keyword>
<keyword evidence="9" id="KW-1185">Reference proteome</keyword>
<keyword evidence="7" id="KW-0998">Cell outer membrane</keyword>
<dbReference type="InterPro" id="IPR005017">
    <property type="entry name" value="OMPP1/FadL/TodX"/>
</dbReference>
<evidence type="ECO:0000256" key="5">
    <source>
        <dbReference type="ARBA" id="ARBA00022729"/>
    </source>
</evidence>
<comment type="subcellular location">
    <subcellularLocation>
        <location evidence="1">Cell outer membrane</location>
        <topology evidence="1">Multi-pass membrane protein</topology>
    </subcellularLocation>
</comment>
<keyword evidence="5" id="KW-0732">Signal</keyword>
<accession>A0A1Y3CJB8</accession>
<evidence type="ECO:0000256" key="1">
    <source>
        <dbReference type="ARBA" id="ARBA00004571"/>
    </source>
</evidence>
<evidence type="ECO:0000256" key="2">
    <source>
        <dbReference type="ARBA" id="ARBA00008163"/>
    </source>
</evidence>
<evidence type="ECO:0000256" key="7">
    <source>
        <dbReference type="ARBA" id="ARBA00023237"/>
    </source>
</evidence>
<dbReference type="Pfam" id="PF03349">
    <property type="entry name" value="Toluene_X"/>
    <property type="match status" value="1"/>
</dbReference>
<gene>
    <name evidence="8" type="ORF">B9T28_04720</name>
</gene>
<dbReference type="Proteomes" id="UP000242765">
    <property type="component" value="Unassembled WGS sequence"/>
</dbReference>
<organism evidence="8 9">
    <name type="scientific">Acinetobacter silvestris</name>
    <dbReference type="NCBI Taxonomy" id="1977882"/>
    <lineage>
        <taxon>Bacteria</taxon>
        <taxon>Pseudomonadati</taxon>
        <taxon>Pseudomonadota</taxon>
        <taxon>Gammaproteobacteria</taxon>
        <taxon>Moraxellales</taxon>
        <taxon>Moraxellaceae</taxon>
        <taxon>Acinetobacter</taxon>
    </lineage>
</organism>
<dbReference type="RefSeq" id="WP_086202799.1">
    <property type="nucleotide sequence ID" value="NZ_NEGB01000002.1"/>
</dbReference>
<reference evidence="8 9" key="1">
    <citation type="submission" date="2017-04" db="EMBL/GenBank/DDBJ databases">
        <title>High diversity of culturable Acinetobacter species in natural soil and water ecosystems.</title>
        <authorList>
            <person name="Nemec A."/>
            <person name="Radolfova-Krizova L."/>
        </authorList>
    </citation>
    <scope>NUCLEOTIDE SEQUENCE [LARGE SCALE GENOMIC DNA]</scope>
    <source>
        <strain evidence="8 9">ANC 4999</strain>
    </source>
</reference>
<comment type="similarity">
    <text evidence="2">Belongs to the OmpP1/FadL family.</text>
</comment>
<dbReference type="OrthoDB" id="6679728at2"/>
<proteinExistence type="inferred from homology"/>